<comment type="similarity">
    <text evidence="2 8">Belongs to the type II topoisomerase GyrA/ParC subunit family.</text>
</comment>
<evidence type="ECO:0000256" key="8">
    <source>
        <dbReference type="HAMAP-Rule" id="MF_01897"/>
    </source>
</evidence>
<evidence type="ECO:0000256" key="5">
    <source>
        <dbReference type="ARBA" id="ARBA00023029"/>
    </source>
</evidence>
<protein>
    <recommendedName>
        <fullName evidence="8">DNA gyrase subunit A</fullName>
        <ecNumber evidence="8">5.6.2.2</ecNumber>
    </recommendedName>
</protein>
<comment type="catalytic activity">
    <reaction evidence="1 8 9">
        <text>ATP-dependent breakage, passage and rejoining of double-stranded DNA.</text>
        <dbReference type="EC" id="5.6.2.2"/>
    </reaction>
</comment>
<dbReference type="Pfam" id="PF03989">
    <property type="entry name" value="DNA_gyraseA_C"/>
    <property type="match status" value="6"/>
</dbReference>
<keyword evidence="4 8" id="KW-0067">ATP-binding</keyword>
<keyword evidence="5 8" id="KW-0799">Topoisomerase</keyword>
<dbReference type="PANTHER" id="PTHR43493">
    <property type="entry name" value="DNA GYRASE/TOPOISOMERASE SUBUNIT A"/>
    <property type="match status" value="1"/>
</dbReference>
<keyword evidence="6 8" id="KW-0238">DNA-binding</keyword>
<accession>A0ABT2WNJ9</accession>
<dbReference type="Gene3D" id="2.120.10.90">
    <property type="entry name" value="DNA gyrase/topoisomerase IV, subunit A, C-terminal"/>
    <property type="match status" value="1"/>
</dbReference>
<dbReference type="Proteomes" id="UP001321014">
    <property type="component" value="Unassembled WGS sequence"/>
</dbReference>
<feature type="active site" description="O-(5'-phospho-DNA)-tyrosine intermediate" evidence="8 9">
    <location>
        <position position="137"/>
    </location>
</feature>
<feature type="region of interest" description="Disordered" evidence="10">
    <location>
        <begin position="1"/>
        <end position="20"/>
    </location>
</feature>
<dbReference type="CDD" id="cd00187">
    <property type="entry name" value="TOP4c"/>
    <property type="match status" value="1"/>
</dbReference>
<dbReference type="Gene3D" id="1.10.268.10">
    <property type="entry name" value="Topoisomerase, domain 3"/>
    <property type="match status" value="1"/>
</dbReference>
<comment type="miscellaneous">
    <text evidence="8">Few gyrases are as efficient as E.coli at forming negative supercoils. Not all organisms have 2 type II topoisomerases; in organisms with a single type II topoisomerase this enzyme also has to decatenate newly replicated chromosomes.</text>
</comment>
<keyword evidence="13" id="KW-1185">Reference proteome</keyword>
<evidence type="ECO:0000256" key="6">
    <source>
        <dbReference type="ARBA" id="ARBA00023125"/>
    </source>
</evidence>
<dbReference type="Pfam" id="PF00521">
    <property type="entry name" value="DNA_topoisoIV"/>
    <property type="match status" value="1"/>
</dbReference>
<dbReference type="Gene3D" id="3.90.199.10">
    <property type="entry name" value="Topoisomerase II, domain 5"/>
    <property type="match status" value="1"/>
</dbReference>
<organism evidence="12 13">
    <name type="scientific">Ruegeria marisflavi</name>
    <dbReference type="NCBI Taxonomy" id="2984152"/>
    <lineage>
        <taxon>Bacteria</taxon>
        <taxon>Pseudomonadati</taxon>
        <taxon>Pseudomonadota</taxon>
        <taxon>Alphaproteobacteria</taxon>
        <taxon>Rhodobacterales</taxon>
        <taxon>Roseobacteraceae</taxon>
        <taxon>Ruegeria</taxon>
    </lineage>
</organism>
<dbReference type="NCBIfam" id="TIGR01063">
    <property type="entry name" value="gyrA"/>
    <property type="match status" value="1"/>
</dbReference>
<keyword evidence="3 8" id="KW-0547">Nucleotide-binding</keyword>
<comment type="subunit">
    <text evidence="8">Heterotetramer, composed of two GyrA and two GyrB chains. In the heterotetramer, GyrA contains the active site tyrosine that forms a transient covalent intermediate with DNA, while GyrB binds cofactors and catalyzes ATP hydrolysis.</text>
</comment>
<dbReference type="InterPro" id="IPR005743">
    <property type="entry name" value="GyrA"/>
</dbReference>
<dbReference type="InterPro" id="IPR050220">
    <property type="entry name" value="Type_II_DNA_Topoisomerases"/>
</dbReference>
<dbReference type="PROSITE" id="PS52040">
    <property type="entry name" value="TOPO_IIA"/>
    <property type="match status" value="1"/>
</dbReference>
<proteinExistence type="inferred from homology"/>
<dbReference type="InterPro" id="IPR006691">
    <property type="entry name" value="GyrA/parC_rep"/>
</dbReference>
<dbReference type="Gene3D" id="3.30.1360.40">
    <property type="match status" value="1"/>
</dbReference>
<reference evidence="12 13" key="1">
    <citation type="submission" date="2022-10" db="EMBL/GenBank/DDBJ databases">
        <title>Ruegeria sp. nov., isolated from ocean surface water.</title>
        <authorList>
            <person name="He W."/>
            <person name="Wang L."/>
            <person name="Zhang D.-F."/>
        </authorList>
    </citation>
    <scope>NUCLEOTIDE SEQUENCE [LARGE SCALE GENOMIC DNA]</scope>
    <source>
        <strain evidence="12 13">WL0004</strain>
    </source>
</reference>
<evidence type="ECO:0000256" key="4">
    <source>
        <dbReference type="ARBA" id="ARBA00022840"/>
    </source>
</evidence>
<evidence type="ECO:0000256" key="10">
    <source>
        <dbReference type="SAM" id="MobiDB-lite"/>
    </source>
</evidence>
<comment type="subcellular location">
    <subcellularLocation>
        <location evidence="8">Cytoplasm</location>
    </subcellularLocation>
</comment>
<comment type="function">
    <text evidence="8">A type II topoisomerase that negatively supercoils closed circular double-stranded (ds) DNA in an ATP-dependent manner to modulate DNA topology and maintain chromosomes in an underwound state. Negative supercoiling favors strand separation, and DNA replication, transcription, recombination and repair, all of which involve strand separation. Also able to catalyze the interconversion of other topological isomers of dsDNA rings, including catenanes and knotted rings. Type II topoisomerases break and join 2 DNA strands simultaneously in an ATP-dependent manner.</text>
</comment>
<keyword evidence="8" id="KW-0963">Cytoplasm</keyword>
<feature type="domain" description="Topo IIA-type catalytic" evidence="11">
    <location>
        <begin position="49"/>
        <end position="539"/>
    </location>
</feature>
<dbReference type="InterPro" id="IPR013760">
    <property type="entry name" value="Topo_IIA-like_dom_sf"/>
</dbReference>
<dbReference type="SUPFAM" id="SSF101904">
    <property type="entry name" value="GyrA/ParC C-terminal domain-like"/>
    <property type="match status" value="1"/>
</dbReference>
<dbReference type="NCBIfam" id="NF004044">
    <property type="entry name" value="PRK05561.1"/>
    <property type="match status" value="1"/>
</dbReference>
<dbReference type="RefSeq" id="WP_263387610.1">
    <property type="nucleotide sequence ID" value="NZ_JAOVQN010000005.1"/>
</dbReference>
<evidence type="ECO:0000256" key="1">
    <source>
        <dbReference type="ARBA" id="ARBA00000185"/>
    </source>
</evidence>
<dbReference type="InterPro" id="IPR002205">
    <property type="entry name" value="Topo_IIA_dom_A"/>
</dbReference>
<evidence type="ECO:0000259" key="11">
    <source>
        <dbReference type="PROSITE" id="PS52040"/>
    </source>
</evidence>
<dbReference type="SUPFAM" id="SSF56719">
    <property type="entry name" value="Type II DNA topoisomerase"/>
    <property type="match status" value="1"/>
</dbReference>
<dbReference type="EC" id="5.6.2.2" evidence="8"/>
<dbReference type="PANTHER" id="PTHR43493:SF5">
    <property type="entry name" value="DNA GYRASE SUBUNIT A, CHLOROPLASTIC_MITOCHONDRIAL"/>
    <property type="match status" value="1"/>
</dbReference>
<sequence>MSDTPETPENEDEKPRARSAYVGPTVSIESEMRTSYLDYAMSVIVSRAIPDLRDGLKPVHRRILYAMHETGNTHDKSYRKSARPVGDVMGKYHPHGDSAIYDALVRMAQDFSMSLPLLDGQGNFGSMDGDNPAAMRYTEVRMDKPAAFMLADIEKETVDFQDNYDGKDREPTVLPARFPNMLVNGAGGIAVGMATNIPPHNLGEVINATLALIDDPDLTSEQLIDYVPGPDFPTGGVMLGRSGARKAYLEGRGSVIIRAKTRVEELRKDRYAIIVDEIPYQVNKATMIEKIAEAVREKRIEGVAHVQDESDRNGVRVVVELKRDATPEVVLNQLYRFSPMQTSFGCNMLALNGGRPEQLTLRRFLTSFIDFREEVVARRTAYDLRKARERSHVLCGLAVAVSNVDEVVATIRASADAADAREKLMTRRWPAAEIAGYLRLIDDPLSRMNEDGTYNLTEVQARAILDLRLQRLTQLGVKEVTDELEVLAGKIKEYLEILGSRERIMGIIADELREVKDAFAVPRRTEIVDWAGDLDDEDLIEREDMVVTVTSGGYIKRTPLADFRAQKRGGKGLSGMQTKEEDVVTTLFVANTHTQLLFFTTDGMVYKLKTWRLPQSGRTGKGKAIVNILPIPTGVSIAAIMPVDVDEEHWDDLQIFFATSAGDVRRNALSDFTNVKRNGKIAMKLPEGVELVNARICSEDDDVMLVTDAGRAIRFPTTEVRVFKGRDSTGVRGVRLLSGDKVVSMSVIRHFDAEPWERAEFIKRFRTILGAEMDDDTTESDEDAVEGEGVLTDERYQEMLDAQDLILTITVSGLGKLSSSHDYPVRGRGGQGVKAISAGPRGGTLAASFPVLMDDQIMLATSGGQSIRVPVDGISFRSRSAGGVRVFNTAQGEQVVSVARIAEQNDEDEDGDE</sequence>
<dbReference type="HAMAP" id="MF_01897">
    <property type="entry name" value="GyrA"/>
    <property type="match status" value="1"/>
</dbReference>
<evidence type="ECO:0000313" key="12">
    <source>
        <dbReference type="EMBL" id="MCU9837483.1"/>
    </source>
</evidence>
<evidence type="ECO:0000256" key="7">
    <source>
        <dbReference type="ARBA" id="ARBA00023235"/>
    </source>
</evidence>
<dbReference type="SMART" id="SM00434">
    <property type="entry name" value="TOP4c"/>
    <property type="match status" value="1"/>
</dbReference>
<dbReference type="EMBL" id="JAOVQN010000005">
    <property type="protein sequence ID" value="MCU9837483.1"/>
    <property type="molecule type" value="Genomic_DNA"/>
</dbReference>
<evidence type="ECO:0000256" key="3">
    <source>
        <dbReference type="ARBA" id="ARBA00022741"/>
    </source>
</evidence>
<evidence type="ECO:0000256" key="9">
    <source>
        <dbReference type="PROSITE-ProRule" id="PRU01384"/>
    </source>
</evidence>
<feature type="short sequence motif" description="GyrA-box" evidence="8">
    <location>
        <begin position="566"/>
        <end position="572"/>
    </location>
</feature>
<comment type="caution">
    <text evidence="12">The sequence shown here is derived from an EMBL/GenBank/DDBJ whole genome shotgun (WGS) entry which is preliminary data.</text>
</comment>
<evidence type="ECO:0000313" key="13">
    <source>
        <dbReference type="Proteomes" id="UP001321014"/>
    </source>
</evidence>
<keyword evidence="7 8" id="KW-0413">Isomerase</keyword>
<dbReference type="NCBIfam" id="NF004043">
    <property type="entry name" value="PRK05560.1"/>
    <property type="match status" value="1"/>
</dbReference>
<dbReference type="GO" id="GO:0003918">
    <property type="term" value="F:DNA topoisomerase type II (double strand cut, ATP-hydrolyzing) activity"/>
    <property type="evidence" value="ECO:0007669"/>
    <property type="project" value="UniProtKB-EC"/>
</dbReference>
<feature type="compositionally biased region" description="Acidic residues" evidence="10">
    <location>
        <begin position="1"/>
        <end position="12"/>
    </location>
</feature>
<name>A0ABT2WNJ9_9RHOB</name>
<dbReference type="InterPro" id="IPR013757">
    <property type="entry name" value="Topo_IIA_A_a_sf"/>
</dbReference>
<dbReference type="InterPro" id="IPR035516">
    <property type="entry name" value="Gyrase/topoIV_suA_C"/>
</dbReference>
<gene>
    <name evidence="8 12" type="primary">gyrA</name>
    <name evidence="12" type="ORF">OEZ49_06870</name>
</gene>
<dbReference type="InterPro" id="IPR013758">
    <property type="entry name" value="Topo_IIA_A/C_ab"/>
</dbReference>
<evidence type="ECO:0000256" key="2">
    <source>
        <dbReference type="ARBA" id="ARBA00008263"/>
    </source>
</evidence>